<feature type="transmembrane region" description="Helical" evidence="6">
    <location>
        <begin position="401"/>
        <end position="419"/>
    </location>
</feature>
<feature type="transmembrane region" description="Helical" evidence="6">
    <location>
        <begin position="154"/>
        <end position="175"/>
    </location>
</feature>
<evidence type="ECO:0000313" key="7">
    <source>
        <dbReference type="EMBL" id="KAF0697367.1"/>
    </source>
</evidence>
<evidence type="ECO:0000313" key="9">
    <source>
        <dbReference type="Proteomes" id="UP000332933"/>
    </source>
</evidence>
<feature type="transmembrane region" description="Helical" evidence="6">
    <location>
        <begin position="181"/>
        <end position="201"/>
    </location>
</feature>
<protein>
    <submittedName>
        <fullName evidence="8">Aste57867_11919 protein</fullName>
    </submittedName>
</protein>
<feature type="transmembrane region" description="Helical" evidence="6">
    <location>
        <begin position="222"/>
        <end position="240"/>
    </location>
</feature>
<keyword evidence="4 6" id="KW-1133">Transmembrane helix</keyword>
<sequence length="522" mass="57768">MSPMAALQQHLSDGMKPAGNLNNLLPNVAYSHMESELEDQPIIEEAGVAWSQGLFPHNGAATIVGETKHASSRTSSTRWLDHPLGTSLIIQMPWIGLSLLYFSVFELMTSYLTSMGVHNYVSRYLPSFLTFALAPIVGAASDRCRSKFGRRNHFMILAAIKLTISVLLFGASKTIFGDHLFLLSVNVLVIVWGTVSMEVALRARIFDDIPKEYQVQAQACGSIWHSVGVTLGMVLLGGGSKVVYGDQISELVLLRTCGIAVGAIVITVALSMYLKPERPLLQERLITVSIERFFKEIWDVIVTAPMEIKLLCLLQLVIWMAWYAFDNQKFTWWAEYVFLGCQQPTDNSTTACTNAHVALYMDGLDLARNAVQGISAVEFISTLAFFVVIPKNPTPTQLKRVNVTFMAIGVVMLFVAMIVGPRLHWLTFAAFIGVGTFFATIIILPFAMTGIIAKDFMDSGARFNNNGIYVALLMQFANCAKFTVENYNSSDISSFGTDNVLALPALLFVLSTIFTFFYKYEL</sequence>
<feature type="transmembrane region" description="Helical" evidence="6">
    <location>
        <begin position="425"/>
        <end position="447"/>
    </location>
</feature>
<dbReference type="GO" id="GO:0008506">
    <property type="term" value="F:sucrose:proton symporter activity"/>
    <property type="evidence" value="ECO:0007669"/>
    <property type="project" value="TreeGrafter"/>
</dbReference>
<keyword evidence="9" id="KW-1185">Reference proteome</keyword>
<feature type="transmembrane region" description="Helical" evidence="6">
    <location>
        <begin position="124"/>
        <end position="142"/>
    </location>
</feature>
<proteinExistence type="predicted"/>
<feature type="transmembrane region" description="Helical" evidence="6">
    <location>
        <begin position="500"/>
        <end position="518"/>
    </location>
</feature>
<accession>A0A485KUM5</accession>
<comment type="subcellular location">
    <subcellularLocation>
        <location evidence="1">Membrane</location>
        <topology evidence="1">Multi-pass membrane protein</topology>
    </subcellularLocation>
</comment>
<evidence type="ECO:0000256" key="1">
    <source>
        <dbReference type="ARBA" id="ARBA00004141"/>
    </source>
</evidence>
<feature type="transmembrane region" description="Helical" evidence="6">
    <location>
        <begin position="308"/>
        <end position="325"/>
    </location>
</feature>
<dbReference type="EMBL" id="CAADRA010005343">
    <property type="protein sequence ID" value="VFT88774.1"/>
    <property type="molecule type" value="Genomic_DNA"/>
</dbReference>
<evidence type="ECO:0000256" key="5">
    <source>
        <dbReference type="ARBA" id="ARBA00023136"/>
    </source>
</evidence>
<feature type="transmembrane region" description="Helical" evidence="6">
    <location>
        <begin position="467"/>
        <end position="484"/>
    </location>
</feature>
<dbReference type="EMBL" id="VJMH01005322">
    <property type="protein sequence ID" value="KAF0697367.1"/>
    <property type="molecule type" value="Genomic_DNA"/>
</dbReference>
<evidence type="ECO:0000256" key="6">
    <source>
        <dbReference type="SAM" id="Phobius"/>
    </source>
</evidence>
<keyword evidence="3 6" id="KW-0812">Transmembrane</keyword>
<dbReference type="SUPFAM" id="SSF103473">
    <property type="entry name" value="MFS general substrate transporter"/>
    <property type="match status" value="1"/>
</dbReference>
<evidence type="ECO:0000313" key="8">
    <source>
        <dbReference type="EMBL" id="VFT88774.1"/>
    </source>
</evidence>
<keyword evidence="5 6" id="KW-0472">Membrane</keyword>
<feature type="transmembrane region" description="Helical" evidence="6">
    <location>
        <begin position="83"/>
        <end position="104"/>
    </location>
</feature>
<name>A0A485KUM5_9STRA</name>
<dbReference type="PANTHER" id="PTHR19432:SF35">
    <property type="entry name" value="SOLUTE CARRIER FAMILY 45 MEMBER 3 ISOFORM X1"/>
    <property type="match status" value="1"/>
</dbReference>
<dbReference type="PANTHER" id="PTHR19432">
    <property type="entry name" value="SUGAR TRANSPORTER"/>
    <property type="match status" value="1"/>
</dbReference>
<feature type="transmembrane region" description="Helical" evidence="6">
    <location>
        <begin position="370"/>
        <end position="389"/>
    </location>
</feature>
<evidence type="ECO:0000256" key="2">
    <source>
        <dbReference type="ARBA" id="ARBA00022448"/>
    </source>
</evidence>
<dbReference type="AlphaFoldDB" id="A0A485KUM5"/>
<reference evidence="7" key="2">
    <citation type="submission" date="2019-06" db="EMBL/GenBank/DDBJ databases">
        <title>Genomics analysis of Aphanomyces spp. identifies a new class of oomycete effector associated with host adaptation.</title>
        <authorList>
            <person name="Gaulin E."/>
        </authorList>
    </citation>
    <scope>NUCLEOTIDE SEQUENCE</scope>
    <source>
        <strain evidence="7">CBS 578.67</strain>
    </source>
</reference>
<feature type="transmembrane region" description="Helical" evidence="6">
    <location>
        <begin position="252"/>
        <end position="274"/>
    </location>
</feature>
<organism evidence="8 9">
    <name type="scientific">Aphanomyces stellatus</name>
    <dbReference type="NCBI Taxonomy" id="120398"/>
    <lineage>
        <taxon>Eukaryota</taxon>
        <taxon>Sar</taxon>
        <taxon>Stramenopiles</taxon>
        <taxon>Oomycota</taxon>
        <taxon>Saprolegniomycetes</taxon>
        <taxon>Saprolegniales</taxon>
        <taxon>Verrucalvaceae</taxon>
        <taxon>Aphanomyces</taxon>
    </lineage>
</organism>
<gene>
    <name evidence="8" type="primary">Aste57867_11919</name>
    <name evidence="7" type="ORF">As57867_011874</name>
    <name evidence="8" type="ORF">ASTE57867_11919</name>
</gene>
<reference evidence="8 9" key="1">
    <citation type="submission" date="2019-03" db="EMBL/GenBank/DDBJ databases">
        <authorList>
            <person name="Gaulin E."/>
            <person name="Dumas B."/>
        </authorList>
    </citation>
    <scope>NUCLEOTIDE SEQUENCE [LARGE SCALE GENOMIC DNA]</scope>
    <source>
        <strain evidence="8">CBS 568.67</strain>
    </source>
</reference>
<dbReference type="OrthoDB" id="28755at2759"/>
<dbReference type="InterPro" id="IPR036259">
    <property type="entry name" value="MFS_trans_sf"/>
</dbReference>
<keyword evidence="2" id="KW-0813">Transport</keyword>
<dbReference type="GO" id="GO:0016020">
    <property type="term" value="C:membrane"/>
    <property type="evidence" value="ECO:0007669"/>
    <property type="project" value="UniProtKB-SubCell"/>
</dbReference>
<evidence type="ECO:0000256" key="3">
    <source>
        <dbReference type="ARBA" id="ARBA00022692"/>
    </source>
</evidence>
<evidence type="ECO:0000256" key="4">
    <source>
        <dbReference type="ARBA" id="ARBA00022989"/>
    </source>
</evidence>
<dbReference type="Proteomes" id="UP000332933">
    <property type="component" value="Unassembled WGS sequence"/>
</dbReference>